<keyword evidence="2" id="KW-0238">DNA-binding</keyword>
<dbReference type="SUPFAM" id="SSF117856">
    <property type="entry name" value="AF0104/ALDC/Ptd012-like"/>
    <property type="match status" value="1"/>
</dbReference>
<dbReference type="eggNOG" id="arCOG04212">
    <property type="taxonomic scope" value="Archaea"/>
</dbReference>
<name>U3TA58_9CREN</name>
<dbReference type="GO" id="GO:0003677">
    <property type="term" value="F:DNA binding"/>
    <property type="evidence" value="ECO:0007669"/>
    <property type="project" value="UniProtKB-KW"/>
</dbReference>
<dbReference type="InterPro" id="IPR005175">
    <property type="entry name" value="PPC_dom"/>
</dbReference>
<dbReference type="KEGG" id="acj:ACAM_0948"/>
<evidence type="ECO:0000313" key="2">
    <source>
        <dbReference type="EMBL" id="BAN90417.1"/>
    </source>
</evidence>
<dbReference type="RefSeq" id="WP_022541690.1">
    <property type="nucleotide sequence ID" value="NC_022521.1"/>
</dbReference>
<accession>U3TA58</accession>
<dbReference type="EMBL" id="AP012489">
    <property type="protein sequence ID" value="BAN90417.1"/>
    <property type="molecule type" value="Genomic_DNA"/>
</dbReference>
<dbReference type="Gene3D" id="3.30.1330.80">
    <property type="entry name" value="Hypothetical protein, similar to alpha- acetolactate decarboxylase, domain 2"/>
    <property type="match status" value="1"/>
</dbReference>
<evidence type="ECO:0000259" key="1">
    <source>
        <dbReference type="PROSITE" id="PS51742"/>
    </source>
</evidence>
<dbReference type="CDD" id="cd11378">
    <property type="entry name" value="DUF296"/>
    <property type="match status" value="1"/>
</dbReference>
<dbReference type="STRING" id="1198449.ACAM_0948"/>
<dbReference type="GeneID" id="17110988"/>
<dbReference type="Pfam" id="PF03479">
    <property type="entry name" value="PCC"/>
    <property type="match status" value="1"/>
</dbReference>
<dbReference type="Proteomes" id="UP000016887">
    <property type="component" value="Chromosome"/>
</dbReference>
<protein>
    <submittedName>
        <fullName evidence="2">Predicted DNA-binding protein</fullName>
    </submittedName>
</protein>
<dbReference type="PANTHER" id="PTHR34988:SF1">
    <property type="entry name" value="DNA-BINDING PROTEIN"/>
    <property type="match status" value="1"/>
</dbReference>
<organism evidence="2 3">
    <name type="scientific">Aeropyrum camini SY1 = JCM 12091</name>
    <dbReference type="NCBI Taxonomy" id="1198449"/>
    <lineage>
        <taxon>Archaea</taxon>
        <taxon>Thermoproteota</taxon>
        <taxon>Thermoprotei</taxon>
        <taxon>Desulfurococcales</taxon>
        <taxon>Desulfurococcaceae</taxon>
        <taxon>Aeropyrum</taxon>
    </lineage>
</organism>
<dbReference type="PANTHER" id="PTHR34988">
    <property type="entry name" value="PROTEIN, PUTATIVE-RELATED"/>
    <property type="match status" value="1"/>
</dbReference>
<dbReference type="PROSITE" id="PS51742">
    <property type="entry name" value="PPC"/>
    <property type="match status" value="1"/>
</dbReference>
<keyword evidence="3" id="KW-1185">Reference proteome</keyword>
<sequence>MVRRLPASTGRVFAVKIEEGEDVHKTLSGLAEAEDLGFAMVVGIGGMAEATVAYYSPEEATYYTVDVRPPDGRVIEVASLAGNILKTSEGYNVHLHVTLGTSPRESVAGHLVRGVAKPFMEVFIVEIVSGQGAPGTSVFDHREGFKASYKSLSQ</sequence>
<reference evidence="2 3" key="1">
    <citation type="journal article" date="2013" name="Appl. Environ. Microbiol.">
        <title>Variation of the Virus-Related Elements within Syntenic Genomes of the Hyperthermophilic Archaeon Aeropyrum.</title>
        <authorList>
            <person name="Daifuku T."/>
            <person name="Yoshida T."/>
            <person name="Kitamura T."/>
            <person name="Kawaichi S."/>
            <person name="Inoue T."/>
            <person name="Nomura K."/>
            <person name="Yoshida Y."/>
            <person name="Kuno S."/>
            <person name="Sako Y."/>
        </authorList>
    </citation>
    <scope>NUCLEOTIDE SEQUENCE [LARGE SCALE GENOMIC DNA]</scope>
    <source>
        <strain evidence="2 3">SY1</strain>
    </source>
</reference>
<feature type="domain" description="PPC" evidence="1">
    <location>
        <begin position="7"/>
        <end position="151"/>
    </location>
</feature>
<dbReference type="AlphaFoldDB" id="U3TA58"/>
<proteinExistence type="predicted"/>
<gene>
    <name evidence="2" type="ORF">ACAM_0948</name>
</gene>
<evidence type="ECO:0000313" key="3">
    <source>
        <dbReference type="Proteomes" id="UP000016887"/>
    </source>
</evidence>